<feature type="transmembrane region" description="Helical" evidence="2">
    <location>
        <begin position="218"/>
        <end position="243"/>
    </location>
</feature>
<feature type="region of interest" description="Disordered" evidence="1">
    <location>
        <begin position="256"/>
        <end position="372"/>
    </location>
</feature>
<gene>
    <name evidence="3" type="ORF">ACIGW0_29065</name>
</gene>
<proteinExistence type="predicted"/>
<evidence type="ECO:0000256" key="2">
    <source>
        <dbReference type="SAM" id="Phobius"/>
    </source>
</evidence>
<sequence length="553" mass="56897">MTMWTSLDPAETTVEPGARTSARLRVRNTGDTVEEYRLSLVGRPAGWSRVEPDVLRLYPGSEGTAEISFAPPRSSDVEAGPVAYGVRVDPRENSGARDVVEGRLTVTPFTETRAEVLPPALSGRLRGRARIAVDNLGNTPLTASLVVRDEANRLTFDVRPNAVRIAPGRAAFGELVVRPQAVRWTGAEEAHRFTVSVRRAGDDTALDLDATFDQRPVFGTWLVVAGGLLMTAAVAFGVLWFGFSPKVVSAAKDLRATGEPRPAPQGGGSALPVAPPPSAAGSAPGGDGPGGAAPPPADGGTPPAGGGDPGTDGGPGGGGPSGGGANGGGSGGGSGGGGTGGGAGGEKPGGDGGGNEQPPAPPVAAPVPPWVPGSPKDLVVEFAQERLAHLGTGNPCRLEPGWSPGVIDAPTRASLACYQQAVVDDGEQNGRNSAEIFTTDDKGTLGPATLTSLWAQGITPEKVRPGSTTWETTQLMAAFWAAYNRHYSDADLTRARINAQYGIDHFRTGRDATSRYSSQVETKIRDYQAAVGLEPSGTVDWPTLRKMIGGSVM</sequence>
<reference evidence="3 4" key="1">
    <citation type="submission" date="2024-10" db="EMBL/GenBank/DDBJ databases">
        <title>The Natural Products Discovery Center: Release of the First 8490 Sequenced Strains for Exploring Actinobacteria Biosynthetic Diversity.</title>
        <authorList>
            <person name="Kalkreuter E."/>
            <person name="Kautsar S.A."/>
            <person name="Yang D."/>
            <person name="Bader C.D."/>
            <person name="Teijaro C.N."/>
            <person name="Fluegel L."/>
            <person name="Davis C.M."/>
            <person name="Simpson J.R."/>
            <person name="Lauterbach L."/>
            <person name="Steele A.D."/>
            <person name="Gui C."/>
            <person name="Meng S."/>
            <person name="Li G."/>
            <person name="Viehrig K."/>
            <person name="Ye F."/>
            <person name="Su P."/>
            <person name="Kiefer A.F."/>
            <person name="Nichols A."/>
            <person name="Cepeda A.J."/>
            <person name="Yan W."/>
            <person name="Fan B."/>
            <person name="Jiang Y."/>
            <person name="Adhikari A."/>
            <person name="Zheng C.-J."/>
            <person name="Schuster L."/>
            <person name="Cowan T.M."/>
            <person name="Smanski M.J."/>
            <person name="Chevrette M.G."/>
            <person name="De Carvalho L.P.S."/>
            <person name="Shen B."/>
        </authorList>
    </citation>
    <scope>NUCLEOTIDE SEQUENCE [LARGE SCALE GENOMIC DNA]</scope>
    <source>
        <strain evidence="3 4">NPDC053346</strain>
    </source>
</reference>
<feature type="compositionally biased region" description="Gly residues" evidence="1">
    <location>
        <begin position="302"/>
        <end position="355"/>
    </location>
</feature>
<comment type="caution">
    <text evidence="3">The sequence shown here is derived from an EMBL/GenBank/DDBJ whole genome shotgun (WGS) entry which is preliminary data.</text>
</comment>
<dbReference type="InterPro" id="IPR036365">
    <property type="entry name" value="PGBD-like_sf"/>
</dbReference>
<feature type="compositionally biased region" description="Pro residues" evidence="1">
    <location>
        <begin position="358"/>
        <end position="372"/>
    </location>
</feature>
<name>A0ABW8D3V3_STRBI</name>
<protein>
    <submittedName>
        <fullName evidence="3">Hydrolase</fullName>
    </submittedName>
</protein>
<keyword evidence="4" id="KW-1185">Reference proteome</keyword>
<evidence type="ECO:0000313" key="3">
    <source>
        <dbReference type="EMBL" id="MFI9123394.1"/>
    </source>
</evidence>
<dbReference type="GO" id="GO:0016787">
    <property type="term" value="F:hydrolase activity"/>
    <property type="evidence" value="ECO:0007669"/>
    <property type="project" value="UniProtKB-KW"/>
</dbReference>
<dbReference type="SUPFAM" id="SSF47090">
    <property type="entry name" value="PGBD-like"/>
    <property type="match status" value="1"/>
</dbReference>
<evidence type="ECO:0000313" key="4">
    <source>
        <dbReference type="Proteomes" id="UP001614391"/>
    </source>
</evidence>
<keyword evidence="2" id="KW-0812">Transmembrane</keyword>
<dbReference type="EMBL" id="JBITYT010000017">
    <property type="protein sequence ID" value="MFI9123394.1"/>
    <property type="molecule type" value="Genomic_DNA"/>
</dbReference>
<keyword evidence="3" id="KW-0378">Hydrolase</keyword>
<dbReference type="RefSeq" id="WP_399620611.1">
    <property type="nucleotide sequence ID" value="NZ_JBITYT010000017.1"/>
</dbReference>
<keyword evidence="2" id="KW-1133">Transmembrane helix</keyword>
<dbReference type="Proteomes" id="UP001614391">
    <property type="component" value="Unassembled WGS sequence"/>
</dbReference>
<evidence type="ECO:0000256" key="1">
    <source>
        <dbReference type="SAM" id="MobiDB-lite"/>
    </source>
</evidence>
<accession>A0ABW8D3V3</accession>
<keyword evidence="2" id="KW-0472">Membrane</keyword>
<organism evidence="3 4">
    <name type="scientific">Streptomyces bikiniensis</name>
    <dbReference type="NCBI Taxonomy" id="1896"/>
    <lineage>
        <taxon>Bacteria</taxon>
        <taxon>Bacillati</taxon>
        <taxon>Actinomycetota</taxon>
        <taxon>Actinomycetes</taxon>
        <taxon>Kitasatosporales</taxon>
        <taxon>Streptomycetaceae</taxon>
        <taxon>Streptomyces</taxon>
    </lineage>
</organism>